<dbReference type="WBParaSite" id="Hba_08800">
    <property type="protein sequence ID" value="Hba_08800"/>
    <property type="gene ID" value="Hba_08800"/>
</dbReference>
<name>A0A1I7WUH7_HETBA</name>
<proteinExistence type="predicted"/>
<dbReference type="AlphaFoldDB" id="A0A1I7WUH7"/>
<reference evidence="2" key="1">
    <citation type="submission" date="2016-11" db="UniProtKB">
        <authorList>
            <consortium name="WormBaseParasite"/>
        </authorList>
    </citation>
    <scope>IDENTIFICATION</scope>
</reference>
<dbReference type="PANTHER" id="PTHR13222:SF1">
    <property type="entry name" value="RB1-INDUCIBLE COILED-COIL PROTEIN 1"/>
    <property type="match status" value="1"/>
</dbReference>
<dbReference type="GO" id="GO:0060090">
    <property type="term" value="F:molecular adaptor activity"/>
    <property type="evidence" value="ECO:0007669"/>
    <property type="project" value="TreeGrafter"/>
</dbReference>
<dbReference type="InterPro" id="IPR040040">
    <property type="entry name" value="ATG11"/>
</dbReference>
<dbReference type="GO" id="GO:0034045">
    <property type="term" value="C:phagophore assembly site membrane"/>
    <property type="evidence" value="ECO:0007669"/>
    <property type="project" value="TreeGrafter"/>
</dbReference>
<sequence length="439" mass="51153">MDLYNIFYVNRGHLLALDVPVLLISGGETLDADKRRSSRHERDEVICSQEINELYHIIDDAIDQAMRVESCSDPHTIYLTLPEKARQCRQAAQTAIHSCAQLAQEHQLLHQGWLALVSNMDDSVSRLRKRASRFQQHVEKVQQQREKAVLLLHDFDAVLDQLKNFGESDARVTSHTIDKVVEQSRDMNYREIKGMNKRLTQLDHYLTQAEGREKKIAEYVNLIVQTPSRIDQGYLQELISDHRHHMSKIYDELKEIRNNCTSFYKSKIEVLTSVRNRLNTWIVQAYDRLHNAHLEMLVFEEKFNGLKQRLDLVRQIKFTYLEMPEMSSQSSYEAPVVYATAVCEVLRRGAFHKEFSMWHALHVEKCTTFSAEESQIRAQFTSKMERHFLRVLFPGWSNSSINTLMIYKIIFFSECSRSGTVFEGYISAGFPTPKHTVLH</sequence>
<organism evidence="1 2">
    <name type="scientific">Heterorhabditis bacteriophora</name>
    <name type="common">Entomopathogenic nematode worm</name>
    <dbReference type="NCBI Taxonomy" id="37862"/>
    <lineage>
        <taxon>Eukaryota</taxon>
        <taxon>Metazoa</taxon>
        <taxon>Ecdysozoa</taxon>
        <taxon>Nematoda</taxon>
        <taxon>Chromadorea</taxon>
        <taxon>Rhabditida</taxon>
        <taxon>Rhabditina</taxon>
        <taxon>Rhabditomorpha</taxon>
        <taxon>Strongyloidea</taxon>
        <taxon>Heterorhabditidae</taxon>
        <taxon>Heterorhabditis</taxon>
    </lineage>
</organism>
<dbReference type="GO" id="GO:0000045">
    <property type="term" value="P:autophagosome assembly"/>
    <property type="evidence" value="ECO:0007669"/>
    <property type="project" value="InterPro"/>
</dbReference>
<dbReference type="GO" id="GO:1990316">
    <property type="term" value="C:Atg1/ULK1 kinase complex"/>
    <property type="evidence" value="ECO:0007669"/>
    <property type="project" value="TreeGrafter"/>
</dbReference>
<dbReference type="GO" id="GO:0034727">
    <property type="term" value="P:piecemeal microautophagy of the nucleus"/>
    <property type="evidence" value="ECO:0007669"/>
    <property type="project" value="TreeGrafter"/>
</dbReference>
<dbReference type="GO" id="GO:0019901">
    <property type="term" value="F:protein kinase binding"/>
    <property type="evidence" value="ECO:0007669"/>
    <property type="project" value="TreeGrafter"/>
</dbReference>
<dbReference type="GO" id="GO:0034517">
    <property type="term" value="P:ribophagy"/>
    <property type="evidence" value="ECO:0007669"/>
    <property type="project" value="TreeGrafter"/>
</dbReference>
<dbReference type="GO" id="GO:0061709">
    <property type="term" value="P:reticulophagy"/>
    <property type="evidence" value="ECO:0007669"/>
    <property type="project" value="TreeGrafter"/>
</dbReference>
<dbReference type="Proteomes" id="UP000095283">
    <property type="component" value="Unplaced"/>
</dbReference>
<dbReference type="GO" id="GO:0000422">
    <property type="term" value="P:autophagy of mitochondrion"/>
    <property type="evidence" value="ECO:0007669"/>
    <property type="project" value="TreeGrafter"/>
</dbReference>
<accession>A0A1I7WUH7</accession>
<evidence type="ECO:0000313" key="2">
    <source>
        <dbReference type="WBParaSite" id="Hba_08800"/>
    </source>
</evidence>
<dbReference type="PANTHER" id="PTHR13222">
    <property type="entry name" value="RB1-INDUCIBLE COILED-COIL"/>
    <property type="match status" value="1"/>
</dbReference>
<dbReference type="GO" id="GO:0061723">
    <property type="term" value="P:glycophagy"/>
    <property type="evidence" value="ECO:0007669"/>
    <property type="project" value="TreeGrafter"/>
</dbReference>
<protein>
    <submittedName>
        <fullName evidence="2">Exocyst complex component Sec8</fullName>
    </submittedName>
</protein>
<evidence type="ECO:0000313" key="1">
    <source>
        <dbReference type="Proteomes" id="UP000095283"/>
    </source>
</evidence>
<keyword evidence="1" id="KW-1185">Reference proteome</keyword>